<protein>
    <submittedName>
        <fullName evidence="2">Uncharacterized protein</fullName>
    </submittedName>
</protein>
<evidence type="ECO:0000313" key="3">
    <source>
        <dbReference type="Proteomes" id="UP000180280"/>
    </source>
</evidence>
<dbReference type="Proteomes" id="UP000180280">
    <property type="component" value="Unassembled WGS sequence"/>
</dbReference>
<keyword evidence="3" id="KW-1185">Reference proteome</keyword>
<evidence type="ECO:0000256" key="1">
    <source>
        <dbReference type="SAM" id="SignalP"/>
    </source>
</evidence>
<proteinExistence type="predicted"/>
<evidence type="ECO:0000313" key="2">
    <source>
        <dbReference type="EMBL" id="OHX20453.1"/>
    </source>
</evidence>
<dbReference type="EMBL" id="MKCT01000017">
    <property type="protein sequence ID" value="OHX20453.1"/>
    <property type="molecule type" value="Genomic_DNA"/>
</dbReference>
<gene>
    <name evidence="2" type="ORF">BI344_08265</name>
</gene>
<name>A0ABX3CE73_9NEIS</name>
<organism evidence="2 3">
    <name type="scientific">Chromobacterium sphagni</name>
    <dbReference type="NCBI Taxonomy" id="1903179"/>
    <lineage>
        <taxon>Bacteria</taxon>
        <taxon>Pseudomonadati</taxon>
        <taxon>Pseudomonadota</taxon>
        <taxon>Betaproteobacteria</taxon>
        <taxon>Neisseriales</taxon>
        <taxon>Chromobacteriaceae</taxon>
        <taxon>Chromobacterium</taxon>
    </lineage>
</organism>
<reference evidence="2 3" key="1">
    <citation type="submission" date="2016-09" db="EMBL/GenBank/DDBJ databases">
        <title>Chromobacterium muskegensis sp. nov., an insecticidal bacterium isolated from Sphagnum bogs.</title>
        <authorList>
            <person name="Sparks M.E."/>
            <person name="Blackburn M.B."/>
            <person name="Gundersen-Rindal D.E."/>
            <person name="Mitchell A."/>
            <person name="Farrar R."/>
            <person name="Kuhar D."/>
        </authorList>
    </citation>
    <scope>NUCLEOTIDE SEQUENCE [LARGE SCALE GENOMIC DNA]</scope>
    <source>
        <strain evidence="2 3">14B-1</strain>
    </source>
</reference>
<accession>A0ABX3CE73</accession>
<feature type="chain" id="PRO_5046561705" evidence="1">
    <location>
        <begin position="19"/>
        <end position="156"/>
    </location>
</feature>
<comment type="caution">
    <text evidence="2">The sequence shown here is derived from an EMBL/GenBank/DDBJ whole genome shotgun (WGS) entry which is preliminary data.</text>
</comment>
<sequence>MKIIFLAAGLSLSAHSWAMSRLYDYDAAAVLKNGQPCFYLTHQVEEITPGYLQGQGVRAAVYAMLPNKDSEMWSMWMKNKPATAPTSPASCMMYGTRSPDKNHKLAAPLRHDEAYSFALMGEYGRNMVYFCIKKDAQGKDYLSKSGPQGNCSTDPL</sequence>
<dbReference type="RefSeq" id="WP_071112873.1">
    <property type="nucleotide sequence ID" value="NZ_MKCT01000017.1"/>
</dbReference>
<keyword evidence="1" id="KW-0732">Signal</keyword>
<feature type="signal peptide" evidence="1">
    <location>
        <begin position="1"/>
        <end position="18"/>
    </location>
</feature>